<protein>
    <submittedName>
        <fullName evidence="2">Uncharacterized protein</fullName>
    </submittedName>
</protein>
<feature type="compositionally biased region" description="Basic residues" evidence="1">
    <location>
        <begin position="29"/>
        <end position="43"/>
    </location>
</feature>
<accession>A0A5P1FI00</accession>
<proteinExistence type="predicted"/>
<feature type="compositionally biased region" description="Basic and acidic residues" evidence="1">
    <location>
        <begin position="114"/>
        <end position="131"/>
    </location>
</feature>
<evidence type="ECO:0000256" key="1">
    <source>
        <dbReference type="SAM" id="MobiDB-lite"/>
    </source>
</evidence>
<feature type="region of interest" description="Disordered" evidence="1">
    <location>
        <begin position="1"/>
        <end position="54"/>
    </location>
</feature>
<dbReference type="EMBL" id="CM007382">
    <property type="protein sequence ID" value="ONK77694.1"/>
    <property type="molecule type" value="Genomic_DNA"/>
</dbReference>
<feature type="region of interest" description="Disordered" evidence="1">
    <location>
        <begin position="71"/>
        <end position="152"/>
    </location>
</feature>
<feature type="compositionally biased region" description="Basic residues" evidence="1">
    <location>
        <begin position="1"/>
        <end position="11"/>
    </location>
</feature>
<feature type="compositionally biased region" description="Acidic residues" evidence="1">
    <location>
        <begin position="132"/>
        <end position="149"/>
    </location>
</feature>
<evidence type="ECO:0000313" key="3">
    <source>
        <dbReference type="Proteomes" id="UP000243459"/>
    </source>
</evidence>
<keyword evidence="3" id="KW-1185">Reference proteome</keyword>
<dbReference type="Gramene" id="ONK77694">
    <property type="protein sequence ID" value="ONK77694"/>
    <property type="gene ID" value="A4U43_C02F9550"/>
</dbReference>
<feature type="compositionally biased region" description="Acidic residues" evidence="1">
    <location>
        <begin position="87"/>
        <end position="96"/>
    </location>
</feature>
<organism evidence="2 3">
    <name type="scientific">Asparagus officinalis</name>
    <name type="common">Garden asparagus</name>
    <dbReference type="NCBI Taxonomy" id="4686"/>
    <lineage>
        <taxon>Eukaryota</taxon>
        <taxon>Viridiplantae</taxon>
        <taxon>Streptophyta</taxon>
        <taxon>Embryophyta</taxon>
        <taxon>Tracheophyta</taxon>
        <taxon>Spermatophyta</taxon>
        <taxon>Magnoliopsida</taxon>
        <taxon>Liliopsida</taxon>
        <taxon>Asparagales</taxon>
        <taxon>Asparagaceae</taxon>
        <taxon>Asparagoideae</taxon>
        <taxon>Asparagus</taxon>
    </lineage>
</organism>
<dbReference type="OMA" id="CTDCHIN"/>
<sequence length="209" mass="23685">MKRQGKQHRTLRIITKATNTAADEVVSGQKHKHKGKRGKKPASKSRDKAKGAYKLKSGDVVLNHRLESWRVATGEDGRWSKGFNGEGYDDDDDDDREKEYGHGDALRGSVVVQEVERSVHGTNDEEERSAGEEEDFEGEGCDEDEDHEEQEYSHGYGLHESVIVQEMEEKCIHGTDDDDDDDEGDMGFYEVGFIWEDVDDEGWCVVDEM</sequence>
<name>A0A5P1FI00_ASPOF</name>
<evidence type="ECO:0000313" key="2">
    <source>
        <dbReference type="EMBL" id="ONK77694.1"/>
    </source>
</evidence>
<gene>
    <name evidence="2" type="ORF">A4U43_C02F9550</name>
</gene>
<reference evidence="3" key="1">
    <citation type="journal article" date="2017" name="Nat. Commun.">
        <title>The asparagus genome sheds light on the origin and evolution of a young Y chromosome.</title>
        <authorList>
            <person name="Harkess A."/>
            <person name="Zhou J."/>
            <person name="Xu C."/>
            <person name="Bowers J.E."/>
            <person name="Van der Hulst R."/>
            <person name="Ayyampalayam S."/>
            <person name="Mercati F."/>
            <person name="Riccardi P."/>
            <person name="McKain M.R."/>
            <person name="Kakrana A."/>
            <person name="Tang H."/>
            <person name="Ray J."/>
            <person name="Groenendijk J."/>
            <person name="Arikit S."/>
            <person name="Mathioni S.M."/>
            <person name="Nakano M."/>
            <person name="Shan H."/>
            <person name="Telgmann-Rauber A."/>
            <person name="Kanno A."/>
            <person name="Yue Z."/>
            <person name="Chen H."/>
            <person name="Li W."/>
            <person name="Chen Y."/>
            <person name="Xu X."/>
            <person name="Zhang Y."/>
            <person name="Luo S."/>
            <person name="Chen H."/>
            <person name="Gao J."/>
            <person name="Mao Z."/>
            <person name="Pires J.C."/>
            <person name="Luo M."/>
            <person name="Kudrna D."/>
            <person name="Wing R.A."/>
            <person name="Meyers B.C."/>
            <person name="Yi K."/>
            <person name="Kong H."/>
            <person name="Lavrijsen P."/>
            <person name="Sunseri F."/>
            <person name="Falavigna A."/>
            <person name="Ye Y."/>
            <person name="Leebens-Mack J.H."/>
            <person name="Chen G."/>
        </authorList>
    </citation>
    <scope>NUCLEOTIDE SEQUENCE [LARGE SCALE GENOMIC DNA]</scope>
    <source>
        <strain evidence="3">cv. DH0086</strain>
    </source>
</reference>
<dbReference type="AlphaFoldDB" id="A0A5P1FI00"/>
<dbReference type="OrthoDB" id="663108at2759"/>
<dbReference type="PANTHER" id="PTHR34278:SF1">
    <property type="entry name" value="PROTEIN THI031, PUTATIVE-RELATED"/>
    <property type="match status" value="1"/>
</dbReference>
<dbReference type="Proteomes" id="UP000243459">
    <property type="component" value="Chromosome 2"/>
</dbReference>
<dbReference type="PANTHER" id="PTHR34278">
    <property type="entry name" value="PROTEIN THI031, PUTATIVE-RELATED"/>
    <property type="match status" value="1"/>
</dbReference>